<reference evidence="10 11" key="1">
    <citation type="submission" date="2016-04" db="EMBL/GenBank/DDBJ databases">
        <title>Complete Genome Sequence of Halotalea alkalilenta IHB B 13600.</title>
        <authorList>
            <person name="Swarnkar M.K."/>
            <person name="Sharma A."/>
            <person name="Kaushal K."/>
            <person name="Soni R."/>
            <person name="Rana S."/>
            <person name="Singh A.K."/>
            <person name="Gulati A."/>
        </authorList>
    </citation>
    <scope>NUCLEOTIDE SEQUENCE [LARGE SCALE GENOMIC DNA]</scope>
    <source>
        <strain evidence="10 11">IHB B 13600</strain>
    </source>
</reference>
<dbReference type="GO" id="GO:0045454">
    <property type="term" value="P:cell redox homeostasis"/>
    <property type="evidence" value="ECO:0007669"/>
    <property type="project" value="InterPro"/>
</dbReference>
<proteinExistence type="predicted"/>
<evidence type="ECO:0000256" key="7">
    <source>
        <dbReference type="SAM" id="Phobius"/>
    </source>
</evidence>
<evidence type="ECO:0000313" key="11">
    <source>
        <dbReference type="Proteomes" id="UP000077875"/>
    </source>
</evidence>
<evidence type="ECO:0000259" key="8">
    <source>
        <dbReference type="PROSITE" id="PS50893"/>
    </source>
</evidence>
<dbReference type="AlphaFoldDB" id="A0A172YGV4"/>
<organism evidence="10 11">
    <name type="scientific">Halotalea alkalilenta</name>
    <dbReference type="NCBI Taxonomy" id="376489"/>
    <lineage>
        <taxon>Bacteria</taxon>
        <taxon>Pseudomonadati</taxon>
        <taxon>Pseudomonadota</taxon>
        <taxon>Gammaproteobacteria</taxon>
        <taxon>Oceanospirillales</taxon>
        <taxon>Halomonadaceae</taxon>
        <taxon>Halotalea</taxon>
    </lineage>
</organism>
<feature type="transmembrane region" description="Helical" evidence="7">
    <location>
        <begin position="27"/>
        <end position="48"/>
    </location>
</feature>
<keyword evidence="4" id="KW-0067">ATP-binding</keyword>
<dbReference type="NCBIfam" id="TIGR02868">
    <property type="entry name" value="CydC"/>
    <property type="match status" value="1"/>
</dbReference>
<feature type="domain" description="ABC transmembrane type-1" evidence="9">
    <location>
        <begin position="31"/>
        <end position="320"/>
    </location>
</feature>
<dbReference type="SUPFAM" id="SSF90123">
    <property type="entry name" value="ABC transporter transmembrane region"/>
    <property type="match status" value="1"/>
</dbReference>
<dbReference type="Pfam" id="PF00005">
    <property type="entry name" value="ABC_tran"/>
    <property type="match status" value="1"/>
</dbReference>
<dbReference type="STRING" id="376489.A5892_14345"/>
<evidence type="ECO:0000259" key="9">
    <source>
        <dbReference type="PROSITE" id="PS50929"/>
    </source>
</evidence>
<dbReference type="GO" id="GO:0140359">
    <property type="term" value="F:ABC-type transporter activity"/>
    <property type="evidence" value="ECO:0007669"/>
    <property type="project" value="InterPro"/>
</dbReference>
<evidence type="ECO:0000256" key="5">
    <source>
        <dbReference type="ARBA" id="ARBA00022989"/>
    </source>
</evidence>
<dbReference type="InterPro" id="IPR027417">
    <property type="entry name" value="P-loop_NTPase"/>
</dbReference>
<dbReference type="PANTHER" id="PTHR24221:SF654">
    <property type="entry name" value="ATP-BINDING CASSETTE SUB-FAMILY B MEMBER 6"/>
    <property type="match status" value="1"/>
</dbReference>
<dbReference type="Gene3D" id="3.40.50.300">
    <property type="entry name" value="P-loop containing nucleotide triphosphate hydrolases"/>
    <property type="match status" value="1"/>
</dbReference>
<evidence type="ECO:0000256" key="2">
    <source>
        <dbReference type="ARBA" id="ARBA00022692"/>
    </source>
</evidence>
<dbReference type="GO" id="GO:0005886">
    <property type="term" value="C:plasma membrane"/>
    <property type="evidence" value="ECO:0007669"/>
    <property type="project" value="UniProtKB-SubCell"/>
</dbReference>
<dbReference type="SMART" id="SM00382">
    <property type="entry name" value="AAA"/>
    <property type="match status" value="1"/>
</dbReference>
<feature type="domain" description="ABC transporter" evidence="8">
    <location>
        <begin position="353"/>
        <end position="586"/>
    </location>
</feature>
<dbReference type="Proteomes" id="UP000077875">
    <property type="component" value="Chromosome"/>
</dbReference>
<feature type="transmembrane region" description="Helical" evidence="7">
    <location>
        <begin position="175"/>
        <end position="196"/>
    </location>
</feature>
<keyword evidence="2 7" id="KW-0812">Transmembrane</keyword>
<dbReference type="InterPro" id="IPR003593">
    <property type="entry name" value="AAA+_ATPase"/>
</dbReference>
<evidence type="ECO:0000256" key="3">
    <source>
        <dbReference type="ARBA" id="ARBA00022741"/>
    </source>
</evidence>
<dbReference type="GO" id="GO:0016887">
    <property type="term" value="F:ATP hydrolysis activity"/>
    <property type="evidence" value="ECO:0007669"/>
    <property type="project" value="InterPro"/>
</dbReference>
<dbReference type="GO" id="GO:0034775">
    <property type="term" value="P:glutathione transmembrane transport"/>
    <property type="evidence" value="ECO:0007669"/>
    <property type="project" value="InterPro"/>
</dbReference>
<feature type="transmembrane region" description="Helical" evidence="7">
    <location>
        <begin position="291"/>
        <end position="311"/>
    </location>
</feature>
<gene>
    <name evidence="10" type="ORF">A5892_14345</name>
</gene>
<dbReference type="InterPro" id="IPR036640">
    <property type="entry name" value="ABC1_TM_sf"/>
</dbReference>
<accession>A0A172YGV4</accession>
<dbReference type="InterPro" id="IPR017871">
    <property type="entry name" value="ABC_transporter-like_CS"/>
</dbReference>
<evidence type="ECO:0000313" key="10">
    <source>
        <dbReference type="EMBL" id="ANF58508.1"/>
    </source>
</evidence>
<dbReference type="GO" id="GO:0005524">
    <property type="term" value="F:ATP binding"/>
    <property type="evidence" value="ECO:0007669"/>
    <property type="project" value="UniProtKB-KW"/>
</dbReference>
<keyword evidence="6 7" id="KW-0472">Membrane</keyword>
<dbReference type="PROSITE" id="PS50893">
    <property type="entry name" value="ABC_TRANSPORTER_2"/>
    <property type="match status" value="1"/>
</dbReference>
<dbReference type="InterPro" id="IPR014223">
    <property type="entry name" value="ABC_CydC/D"/>
</dbReference>
<evidence type="ECO:0000256" key="1">
    <source>
        <dbReference type="ARBA" id="ARBA00004651"/>
    </source>
</evidence>
<dbReference type="RefSeq" id="WP_064123377.1">
    <property type="nucleotide sequence ID" value="NZ_CP015243.1"/>
</dbReference>
<protein>
    <recommendedName>
        <fullName evidence="12">Thiol reductant ABC exporter subunit CydC</fullName>
    </recommendedName>
</protein>
<dbReference type="InterPro" id="IPR003439">
    <property type="entry name" value="ABC_transporter-like_ATP-bd"/>
</dbReference>
<sequence>MSESRPSPARGTLAELAPYLAEMRPHLLLLATGLALNLVAVASSIGLIALSGWFLSASAFAGLSVATATVFNYMLPSAGVRLFATTRTLGRYGERVATHEGTLRLLSRLRRKVYLAIEPLSPAALQRIGSSELSTRLTADVDALDALYVRVLVPSLVAALAIVGCAVLVGVFAPMIGVFVAVALSISALLGPWLAWRRGSRHADRWQRLDTSLRARLLERLETFAELSLYGRWGAERDELLSRQRERDDEQLTLARRWGDSQLLSQLLLGLSVTGALALAAWWSIHHGLNASLVALIGLGVLAAFEALMMLPQAWQELGKVNRAARRLNQLSESVPTIRFPDHDLAEPSDQRLSLRGVELAYDGHPVLRGVDLELAVGEHLALIGPSGGGKTTLFNLLTRFIDPDAGSLRIGGVPLASLSEASLRKRFAVALQEVQIFSATYRDNLRLGARDIDDRSLIEMLEALGLGGWLRDQPEGLDSWPDEGGSSLSGGQLRRFGLARALLSKAPIVLLDEPTEGLDRVTQAQVMAHVHACCRNRSLIAITHRLQDLDAFDRCVIVDQGRIIEAGAPRALALDPDSRLSALYRELRL</sequence>
<dbReference type="GO" id="GO:0034040">
    <property type="term" value="F:ATPase-coupled lipid transmembrane transporter activity"/>
    <property type="evidence" value="ECO:0007669"/>
    <property type="project" value="TreeGrafter"/>
</dbReference>
<dbReference type="Gene3D" id="1.20.1560.10">
    <property type="entry name" value="ABC transporter type 1, transmembrane domain"/>
    <property type="match status" value="1"/>
</dbReference>
<dbReference type="SUPFAM" id="SSF52540">
    <property type="entry name" value="P-loop containing nucleoside triphosphate hydrolases"/>
    <property type="match status" value="1"/>
</dbReference>
<name>A0A172YGV4_9GAMM</name>
<keyword evidence="3" id="KW-0547">Nucleotide-binding</keyword>
<dbReference type="PROSITE" id="PS50929">
    <property type="entry name" value="ABC_TM1F"/>
    <property type="match status" value="1"/>
</dbReference>
<feature type="transmembrane region" description="Helical" evidence="7">
    <location>
        <begin position="54"/>
        <end position="75"/>
    </location>
</feature>
<dbReference type="PROSITE" id="PS00211">
    <property type="entry name" value="ABC_TRANSPORTER_1"/>
    <property type="match status" value="1"/>
</dbReference>
<evidence type="ECO:0000256" key="4">
    <source>
        <dbReference type="ARBA" id="ARBA00022840"/>
    </source>
</evidence>
<feature type="transmembrane region" description="Helical" evidence="7">
    <location>
        <begin position="147"/>
        <end position="169"/>
    </location>
</feature>
<keyword evidence="5 7" id="KW-1133">Transmembrane helix</keyword>
<dbReference type="InterPro" id="IPR011527">
    <property type="entry name" value="ABC1_TM_dom"/>
</dbReference>
<feature type="transmembrane region" description="Helical" evidence="7">
    <location>
        <begin position="263"/>
        <end position="285"/>
    </location>
</feature>
<dbReference type="KEGG" id="haa:A5892_14345"/>
<keyword evidence="11" id="KW-1185">Reference proteome</keyword>
<comment type="subcellular location">
    <subcellularLocation>
        <location evidence="1">Cell membrane</location>
        <topology evidence="1">Multi-pass membrane protein</topology>
    </subcellularLocation>
</comment>
<evidence type="ECO:0008006" key="12">
    <source>
        <dbReference type="Google" id="ProtNLM"/>
    </source>
</evidence>
<evidence type="ECO:0000256" key="6">
    <source>
        <dbReference type="ARBA" id="ARBA00023136"/>
    </source>
</evidence>
<dbReference type="PANTHER" id="PTHR24221">
    <property type="entry name" value="ATP-BINDING CASSETTE SUB-FAMILY B"/>
    <property type="match status" value="1"/>
</dbReference>
<dbReference type="InterPro" id="IPR039421">
    <property type="entry name" value="Type_1_exporter"/>
</dbReference>
<dbReference type="EMBL" id="CP015243">
    <property type="protein sequence ID" value="ANF58508.1"/>
    <property type="molecule type" value="Genomic_DNA"/>
</dbReference>